<protein>
    <submittedName>
        <fullName evidence="1">Uncharacterized protein</fullName>
    </submittedName>
</protein>
<accession>A0A9P9J4V6</accession>
<dbReference type="Proteomes" id="UP000738349">
    <property type="component" value="Unassembled WGS sequence"/>
</dbReference>
<dbReference type="GO" id="GO:0016853">
    <property type="term" value="F:isomerase activity"/>
    <property type="evidence" value="ECO:0007669"/>
    <property type="project" value="TreeGrafter"/>
</dbReference>
<name>A0A9P9J4V6_9HYPO</name>
<reference evidence="1" key="1">
    <citation type="journal article" date="2021" name="Nat. Commun.">
        <title>Genetic determinants of endophytism in the Arabidopsis root mycobiome.</title>
        <authorList>
            <person name="Mesny F."/>
            <person name="Miyauchi S."/>
            <person name="Thiergart T."/>
            <person name="Pickel B."/>
            <person name="Atanasova L."/>
            <person name="Karlsson M."/>
            <person name="Huettel B."/>
            <person name="Barry K.W."/>
            <person name="Haridas S."/>
            <person name="Chen C."/>
            <person name="Bauer D."/>
            <person name="Andreopoulos W."/>
            <person name="Pangilinan J."/>
            <person name="LaButti K."/>
            <person name="Riley R."/>
            <person name="Lipzen A."/>
            <person name="Clum A."/>
            <person name="Drula E."/>
            <person name="Henrissat B."/>
            <person name="Kohler A."/>
            <person name="Grigoriev I.V."/>
            <person name="Martin F.M."/>
            <person name="Hacquard S."/>
        </authorList>
    </citation>
    <scope>NUCLEOTIDE SEQUENCE</scope>
    <source>
        <strain evidence="1">MPI-CAGE-AT-0147</strain>
    </source>
</reference>
<dbReference type="SUPFAM" id="SSF54506">
    <property type="entry name" value="Diaminopimelate epimerase-like"/>
    <property type="match status" value="1"/>
</dbReference>
<dbReference type="Pfam" id="PF02567">
    <property type="entry name" value="PhzC-PhzF"/>
    <property type="match status" value="1"/>
</dbReference>
<dbReference type="PANTHER" id="PTHR13774">
    <property type="entry name" value="PHENAZINE BIOSYNTHESIS PROTEIN"/>
    <property type="match status" value="1"/>
</dbReference>
<gene>
    <name evidence="1" type="ORF">EDB81DRAFT_54824</name>
</gene>
<sequence>MASFVIVDVFTQERWTGNQLAIVALQDRVITHDHMQKIAREFNFSETVFIHGRHDGQDVPRISIFTPVNEMDFAGHPIIGTGHALFQKFLGDASPSVTPKQNVERVVTTKAGLITLQYDQTAGNVSAQVPHNVHIQTEPTPARAILDTQAGLQAYEAIMEDFYPTISIVKGVSYVLVDLSGKPDLFGAVKASASPQALLDDEWTPSFVGTMYYQALDDFQDQDGVYSQSLRVRMIAINLEDQGSKPLHENPHMDSHVDPYQIHSIPSDPVVDLLPLHGSQATCGMQWNAVDISLILAEVYKYHRTPS</sequence>
<evidence type="ECO:0000313" key="1">
    <source>
        <dbReference type="EMBL" id="KAH7142091.1"/>
    </source>
</evidence>
<dbReference type="GO" id="GO:0005737">
    <property type="term" value="C:cytoplasm"/>
    <property type="evidence" value="ECO:0007669"/>
    <property type="project" value="TreeGrafter"/>
</dbReference>
<dbReference type="InterPro" id="IPR003719">
    <property type="entry name" value="Phenazine_PhzF-like"/>
</dbReference>
<dbReference type="AlphaFoldDB" id="A0A9P9J4V6"/>
<dbReference type="EMBL" id="JAGMUV010000010">
    <property type="protein sequence ID" value="KAH7142091.1"/>
    <property type="molecule type" value="Genomic_DNA"/>
</dbReference>
<dbReference type="NCBIfam" id="TIGR00654">
    <property type="entry name" value="PhzF_family"/>
    <property type="match status" value="1"/>
</dbReference>
<evidence type="ECO:0000313" key="2">
    <source>
        <dbReference type="Proteomes" id="UP000738349"/>
    </source>
</evidence>
<dbReference type="PANTHER" id="PTHR13774:SF32">
    <property type="entry name" value="ANTISENSE-ENHANCING SEQUENCE 1"/>
    <property type="match status" value="1"/>
</dbReference>
<dbReference type="OrthoDB" id="412383at2759"/>
<organism evidence="1 2">
    <name type="scientific">Dactylonectria macrodidyma</name>
    <dbReference type="NCBI Taxonomy" id="307937"/>
    <lineage>
        <taxon>Eukaryota</taxon>
        <taxon>Fungi</taxon>
        <taxon>Dikarya</taxon>
        <taxon>Ascomycota</taxon>
        <taxon>Pezizomycotina</taxon>
        <taxon>Sordariomycetes</taxon>
        <taxon>Hypocreomycetidae</taxon>
        <taxon>Hypocreales</taxon>
        <taxon>Nectriaceae</taxon>
        <taxon>Dactylonectria</taxon>
    </lineage>
</organism>
<comment type="caution">
    <text evidence="1">The sequence shown here is derived from an EMBL/GenBank/DDBJ whole genome shotgun (WGS) entry which is preliminary data.</text>
</comment>
<dbReference type="Gene3D" id="3.10.310.10">
    <property type="entry name" value="Diaminopimelate Epimerase, Chain A, domain 1"/>
    <property type="match status" value="1"/>
</dbReference>
<proteinExistence type="predicted"/>
<keyword evidence="2" id="KW-1185">Reference proteome</keyword>